<reference evidence="2" key="1">
    <citation type="submission" date="2023-06" db="EMBL/GenBank/DDBJ databases">
        <title>Robiginitalea aurantiacus sp. nov. and Algoriphagus sediminis sp. nov., isolated from coastal sediment.</title>
        <authorList>
            <person name="Zhou Z.Y."/>
            <person name="An J."/>
            <person name="Jia Y.W."/>
            <person name="Du Z.J."/>
        </authorList>
    </citation>
    <scope>NUCLEOTIDE SEQUENCE</scope>
    <source>
        <strain evidence="2">M39</strain>
    </source>
</reference>
<gene>
    <name evidence="2" type="ORF">QU605_09035</name>
</gene>
<keyword evidence="1" id="KW-0472">Membrane</keyword>
<proteinExistence type="predicted"/>
<comment type="caution">
    <text evidence="2">The sequence shown here is derived from an EMBL/GenBank/DDBJ whole genome shotgun (WGS) entry which is preliminary data.</text>
</comment>
<protein>
    <submittedName>
        <fullName evidence="2">DUF6090 family protein</fullName>
    </submittedName>
</protein>
<keyword evidence="1" id="KW-0812">Transmembrane</keyword>
<evidence type="ECO:0000313" key="3">
    <source>
        <dbReference type="Proteomes" id="UP001174839"/>
    </source>
</evidence>
<organism evidence="2 3">
    <name type="scientific">Robiginitalea aurantiaca</name>
    <dbReference type="NCBI Taxonomy" id="3056915"/>
    <lineage>
        <taxon>Bacteria</taxon>
        <taxon>Pseudomonadati</taxon>
        <taxon>Bacteroidota</taxon>
        <taxon>Flavobacteriia</taxon>
        <taxon>Flavobacteriales</taxon>
        <taxon>Flavobacteriaceae</taxon>
        <taxon>Robiginitalea</taxon>
    </lineage>
</organism>
<accession>A0ABT7WFC3</accession>
<name>A0ABT7WFC3_9FLAO</name>
<evidence type="ECO:0000256" key="1">
    <source>
        <dbReference type="SAM" id="Phobius"/>
    </source>
</evidence>
<dbReference type="Proteomes" id="UP001174839">
    <property type="component" value="Unassembled WGS sequence"/>
</dbReference>
<dbReference type="RefSeq" id="WP_289724978.1">
    <property type="nucleotide sequence ID" value="NZ_JAUDUY010000004.1"/>
</dbReference>
<keyword evidence="1" id="KW-1133">Transmembrane helix</keyword>
<dbReference type="EMBL" id="JAUDUY010000004">
    <property type="protein sequence ID" value="MDM9631612.1"/>
    <property type="molecule type" value="Genomic_DNA"/>
</dbReference>
<keyword evidence="3" id="KW-1185">Reference proteome</keyword>
<evidence type="ECO:0000313" key="2">
    <source>
        <dbReference type="EMBL" id="MDM9631612.1"/>
    </source>
</evidence>
<dbReference type="InterPro" id="IPR045749">
    <property type="entry name" value="DUF6090"/>
</dbReference>
<feature type="transmembrane region" description="Helical" evidence="1">
    <location>
        <begin position="21"/>
        <end position="42"/>
    </location>
</feature>
<sequence length="268" mass="31222">MLKLFRKNRIDLIEKNKIGNYLKYAIGEIILVVIGILIALSIDNYNEELQKKEVVKLYLEDFVDDLKEDQETMKSAVEVHNFRYHSLQYILTQLGEDIYDPTTDEVLMPVYSPSAIWTEEIPEEYDKEFIGLALLWSHRSVSQNLNTSTIDELKSTGVFSYIDNHELKNAINGYYDYWSHRLGERNQIKFHDQIAEWEASLGEDGLLTNMFFKIDDPLMAIKDHQKRIFLIKLLIREAAWIITVGNGVIDYADGLIEYIENNSLKTSE</sequence>
<dbReference type="Pfam" id="PF19578">
    <property type="entry name" value="DUF6090"/>
    <property type="match status" value="1"/>
</dbReference>